<dbReference type="EMBL" id="MDGQ01000005">
    <property type="protein sequence ID" value="OEK04786.1"/>
    <property type="molecule type" value="Genomic_DNA"/>
</dbReference>
<evidence type="ECO:0000256" key="1">
    <source>
        <dbReference type="ARBA" id="ARBA00044755"/>
    </source>
</evidence>
<protein>
    <recommendedName>
        <fullName evidence="5">Cell shape determination protein CcmA</fullName>
    </recommendedName>
</protein>
<dbReference type="AlphaFoldDB" id="A0A1E5T0A2"/>
<keyword evidence="4" id="KW-1185">Reference proteome</keyword>
<dbReference type="PANTHER" id="PTHR35024">
    <property type="entry name" value="HYPOTHETICAL CYTOSOLIC PROTEIN"/>
    <property type="match status" value="1"/>
</dbReference>
<dbReference type="Proteomes" id="UP000095552">
    <property type="component" value="Unassembled WGS sequence"/>
</dbReference>
<comment type="similarity">
    <text evidence="1">Belongs to the bactofilin family.</text>
</comment>
<evidence type="ECO:0008006" key="5">
    <source>
        <dbReference type="Google" id="ProtNLM"/>
    </source>
</evidence>
<evidence type="ECO:0000313" key="3">
    <source>
        <dbReference type="EMBL" id="OEK04786.1"/>
    </source>
</evidence>
<dbReference type="Pfam" id="PF04519">
    <property type="entry name" value="Bactofilin"/>
    <property type="match status" value="1"/>
</dbReference>
<dbReference type="RefSeq" id="WP_069836291.1">
    <property type="nucleotide sequence ID" value="NZ_MDGQ01000005.1"/>
</dbReference>
<reference evidence="3 4" key="1">
    <citation type="submission" date="2016-08" db="EMBL/GenBank/DDBJ databases">
        <title>Draft genome of Fabibacter sp. strain SK-8.</title>
        <authorList>
            <person name="Wong S.-K."/>
            <person name="Hamasaki K."/>
            <person name="Yoshizawa S."/>
        </authorList>
    </citation>
    <scope>NUCLEOTIDE SEQUENCE [LARGE SCALE GENOMIC DNA]</scope>
    <source>
        <strain evidence="3 4">SK-8</strain>
    </source>
</reference>
<evidence type="ECO:0000313" key="4">
    <source>
        <dbReference type="Proteomes" id="UP000095552"/>
    </source>
</evidence>
<evidence type="ECO:0000256" key="2">
    <source>
        <dbReference type="SAM" id="MobiDB-lite"/>
    </source>
</evidence>
<dbReference type="STRING" id="1563681.BFP71_15180"/>
<dbReference type="OrthoDB" id="5432602at2"/>
<sequence>MSKRDQSSANNPSTYITQVRHGSVISGNMKSEHSIRVDGYVTGDLVSDERIIIGNHGEIGGNLSGNEITIEGYVNGDVIAKGLLHLSQSARVYGKIYAKHISVENGAEMNGKINVGQKIEMPELNSSSPSRSNRQTQTPSPTPTQRKTNVFIPSKNVDDEGKTDNYGSVAW</sequence>
<gene>
    <name evidence="3" type="ORF">BFP71_15180</name>
</gene>
<dbReference type="InterPro" id="IPR007607">
    <property type="entry name" value="BacA/B"/>
</dbReference>
<dbReference type="PANTHER" id="PTHR35024:SF4">
    <property type="entry name" value="POLYMER-FORMING CYTOSKELETAL PROTEIN"/>
    <property type="match status" value="1"/>
</dbReference>
<feature type="compositionally biased region" description="Polar residues" evidence="2">
    <location>
        <begin position="124"/>
        <end position="134"/>
    </location>
</feature>
<organism evidence="3 4">
    <name type="scientific">Roseivirga misakiensis</name>
    <dbReference type="NCBI Taxonomy" id="1563681"/>
    <lineage>
        <taxon>Bacteria</taxon>
        <taxon>Pseudomonadati</taxon>
        <taxon>Bacteroidota</taxon>
        <taxon>Cytophagia</taxon>
        <taxon>Cytophagales</taxon>
        <taxon>Roseivirgaceae</taxon>
        <taxon>Roseivirga</taxon>
    </lineage>
</organism>
<accession>A0A1E5T0A2</accession>
<feature type="compositionally biased region" description="Low complexity" evidence="2">
    <location>
        <begin position="135"/>
        <end position="145"/>
    </location>
</feature>
<proteinExistence type="inferred from homology"/>
<comment type="caution">
    <text evidence="3">The sequence shown here is derived from an EMBL/GenBank/DDBJ whole genome shotgun (WGS) entry which is preliminary data.</text>
</comment>
<name>A0A1E5T0A2_9BACT</name>
<feature type="region of interest" description="Disordered" evidence="2">
    <location>
        <begin position="122"/>
        <end position="171"/>
    </location>
</feature>